<dbReference type="RefSeq" id="WP_062924619.1">
    <property type="nucleotide sequence ID" value="NZ_CP015098.1"/>
</dbReference>
<evidence type="ECO:0000313" key="2">
    <source>
        <dbReference type="Proteomes" id="UP000076096"/>
    </source>
</evidence>
<name>A0A143BSM7_9ACTN</name>
<protein>
    <recommendedName>
        <fullName evidence="3">Hemopexin</fullName>
    </recommendedName>
</protein>
<dbReference type="Proteomes" id="UP000076096">
    <property type="component" value="Chromosome"/>
</dbReference>
<dbReference type="EMBL" id="CP015098">
    <property type="protein sequence ID" value="AMW08141.1"/>
    <property type="molecule type" value="Genomic_DNA"/>
</dbReference>
<proteinExistence type="predicted"/>
<organism evidence="1 2">
    <name type="scientific">Streptomyces qaidamensis</name>
    <dbReference type="NCBI Taxonomy" id="1783515"/>
    <lineage>
        <taxon>Bacteria</taxon>
        <taxon>Bacillati</taxon>
        <taxon>Actinomycetota</taxon>
        <taxon>Actinomycetes</taxon>
        <taxon>Kitasatosporales</taxon>
        <taxon>Streptomycetaceae</taxon>
        <taxon>Streptomyces</taxon>
        <taxon>Streptomyces aurantiacus group</taxon>
    </lineage>
</organism>
<keyword evidence="2" id="KW-1185">Reference proteome</keyword>
<dbReference type="KEGG" id="stsi:A4E84_00400"/>
<sequence length="227" mass="25089">MAVKVYFTKHGKYARYNVSPPGPPPDGVDYVRSIGANWGHTVHYGFDADIDAAVNWPNGHVYFFKGEKYAKYDIQANDITGTPKLTKDHWDGFEGTGFDEYIDAALELGDGSAWFFKDDQCLLFGEEKGAETVIVGPGKIATLLPDLASASFGSGARENFSSHLDDGVFMNGKGYIFKGDHYIRVTRSGDFLVVDTDYPLKTADQWVGFPSTFAARNFQSIWINPNA</sequence>
<dbReference type="InterPro" id="IPR036375">
    <property type="entry name" value="Hemopexin-like_dom_sf"/>
</dbReference>
<dbReference type="SMART" id="SM00120">
    <property type="entry name" value="HX"/>
    <property type="match status" value="3"/>
</dbReference>
<dbReference type="PROSITE" id="PS51642">
    <property type="entry name" value="HEMOPEXIN_2"/>
    <property type="match status" value="3"/>
</dbReference>
<dbReference type="AlphaFoldDB" id="A0A143BSM7"/>
<accession>A0A143BSM7</accession>
<dbReference type="SUPFAM" id="SSF50923">
    <property type="entry name" value="Hemopexin-like domain"/>
    <property type="match status" value="1"/>
</dbReference>
<gene>
    <name evidence="1" type="ORF">A4E84_00400</name>
</gene>
<dbReference type="Gene3D" id="2.110.10.10">
    <property type="entry name" value="Hemopexin-like domain"/>
    <property type="match status" value="2"/>
</dbReference>
<dbReference type="InterPro" id="IPR018487">
    <property type="entry name" value="Hemopexin-like_repeat"/>
</dbReference>
<dbReference type="Pfam" id="PF00045">
    <property type="entry name" value="Hemopexin"/>
    <property type="match status" value="1"/>
</dbReference>
<evidence type="ECO:0008006" key="3">
    <source>
        <dbReference type="Google" id="ProtNLM"/>
    </source>
</evidence>
<evidence type="ECO:0000313" key="1">
    <source>
        <dbReference type="EMBL" id="AMW08141.1"/>
    </source>
</evidence>
<reference evidence="2" key="1">
    <citation type="submission" date="2016-04" db="EMBL/GenBank/DDBJ databases">
        <authorList>
            <person name="Zhang B."/>
        </authorList>
    </citation>
    <scope>NUCLEOTIDE SEQUENCE [LARGE SCALE GENOMIC DNA]</scope>
    <source>
        <strain evidence="2">S10</strain>
    </source>
</reference>